<gene>
    <name evidence="1" type="ORF">V2W30_00975</name>
</gene>
<name>A0ACD5A4R9_9ACTN</name>
<keyword evidence="2" id="KW-1185">Reference proteome</keyword>
<dbReference type="Proteomes" id="UP001432251">
    <property type="component" value="Chromosome"/>
</dbReference>
<evidence type="ECO:0000313" key="2">
    <source>
        <dbReference type="Proteomes" id="UP001432251"/>
    </source>
</evidence>
<protein>
    <submittedName>
        <fullName evidence="1">Uncharacterized protein</fullName>
    </submittedName>
</protein>
<evidence type="ECO:0000313" key="1">
    <source>
        <dbReference type="EMBL" id="WWQ62080.1"/>
    </source>
</evidence>
<proteinExistence type="predicted"/>
<reference evidence="1" key="1">
    <citation type="journal article" date="2025" name="Int. J. Syst. Evol. Microbiol.">
        <title>Streptomyces citrinus sp. nov., with yellow diffusible pigment.</title>
        <authorList>
            <person name="He Y."/>
            <person name="Yang E."/>
            <person name="Xu J."/>
            <person name="Sun Y."/>
            <person name="Sun L."/>
        </authorList>
    </citation>
    <scope>NUCLEOTIDE SEQUENCE</scope>
    <source>
        <strain evidence="1">Q6</strain>
    </source>
</reference>
<accession>A0ACD5A4R9</accession>
<organism evidence="1 2">
    <name type="scientific">Streptomyces citrinus</name>
    <dbReference type="NCBI Taxonomy" id="3118173"/>
    <lineage>
        <taxon>Bacteria</taxon>
        <taxon>Bacillati</taxon>
        <taxon>Actinomycetota</taxon>
        <taxon>Actinomycetes</taxon>
        <taxon>Kitasatosporales</taxon>
        <taxon>Streptomycetaceae</taxon>
        <taxon>Streptomyces</taxon>
    </lineage>
</organism>
<sequence length="517" mass="52276">MSVGDSQASTVVGVLVFMALCGLLCVVTNSGSEDGGDGPEGDAARSGLKPWQQGLAISGTGMSSVSLMAITGMVAVTGHDGMMLLLGMVLSMVLLAMVLAEPLRRAGRRTIGDAVAHRLPGPSVRVGLALVTLLVCLCFLVLQLSAVGAMTARVLGLSGPGARTACVVIVGVLMVSLAVTGGLRGTALVQIVKVVVLLLVYAALALVVLRRFSWDPDRLLAAAVDRSGFGEALLGSGVQYGSDAVGVLNQLGTALALPLGIACLPQVTMRVLGVRRAQETRPAMRWAVGQMLVISALLAVVGFGAAAVVGGAGLAGADPTAGAALSLAAALDGGGLLLSAVACAVFLAALATVADVVLAGARTVAHDLYAHALHDGDVRPGAVSALARWTAPVIGAVAMILAVLAGEWPLLVLSTVAATLAASALAPVLVYSLLWPRFTARGALWCLYGSTLLSLGLTAVSPMVSGAPTAVFPQLDFHLTALTAPGVITVPVGFALGWLGSLLSRPDRHPTHRLRHT</sequence>
<dbReference type="EMBL" id="CP146022">
    <property type="protein sequence ID" value="WWQ62080.1"/>
    <property type="molecule type" value="Genomic_DNA"/>
</dbReference>